<comment type="caution">
    <text evidence="4">The sequence shown here is derived from an EMBL/GenBank/DDBJ whole genome shotgun (WGS) entry which is preliminary data.</text>
</comment>
<evidence type="ECO:0000256" key="3">
    <source>
        <dbReference type="SAM" id="MobiDB-lite"/>
    </source>
</evidence>
<evidence type="ECO:0000256" key="1">
    <source>
        <dbReference type="ARBA" id="ARBA00009108"/>
    </source>
</evidence>
<evidence type="ECO:0000256" key="2">
    <source>
        <dbReference type="SAM" id="Coils"/>
    </source>
</evidence>
<protein>
    <submittedName>
        <fullName evidence="4">DUF881 domain-containing protein</fullName>
    </submittedName>
</protein>
<name>A0A849BND5_9ACTN</name>
<gene>
    <name evidence="4" type="ORF">HLB09_05510</name>
</gene>
<keyword evidence="2" id="KW-0175">Coiled coil</keyword>
<feature type="region of interest" description="Disordered" evidence="3">
    <location>
        <begin position="238"/>
        <end position="270"/>
    </location>
</feature>
<organism evidence="4 5">
    <name type="scientific">Pseudokineococcus marinus</name>
    <dbReference type="NCBI Taxonomy" id="351215"/>
    <lineage>
        <taxon>Bacteria</taxon>
        <taxon>Bacillati</taxon>
        <taxon>Actinomycetota</taxon>
        <taxon>Actinomycetes</taxon>
        <taxon>Kineosporiales</taxon>
        <taxon>Kineosporiaceae</taxon>
        <taxon>Pseudokineococcus</taxon>
    </lineage>
</organism>
<dbReference type="Gene3D" id="3.30.70.1880">
    <property type="entry name" value="Protein of unknown function DUF881"/>
    <property type="match status" value="1"/>
</dbReference>
<comment type="similarity">
    <text evidence="1">Belongs to the UPF0749 family.</text>
</comment>
<sequence length="270" mass="27880">MGGPAGEPDRDQGPPAPPSARLVRRRLASALRPRATRGQVLAGLLCAALGFALVVQLQATQESGLAQLREADLVRAVDDLGEQRQRLQGELTELRDTQRSLQAEGDQRAEALRSQQAAEDAQRLLAGTAPAVGPGVTVSVVDPDGGVSAVRLLGTVQELRDAGAEVLSVGDARVVARTDFTDTARGVEVGGTLVTSPFTIRAIGDPVRLEATIGIPGGVLDLLESEGATVLVQRRDEVRITATAPEPAPGLARPDDEAGDEGSSGDAGDG</sequence>
<dbReference type="GO" id="GO:0005886">
    <property type="term" value="C:plasma membrane"/>
    <property type="evidence" value="ECO:0007669"/>
    <property type="project" value="TreeGrafter"/>
</dbReference>
<proteinExistence type="inferred from homology"/>
<keyword evidence="5" id="KW-1185">Reference proteome</keyword>
<reference evidence="4 5" key="1">
    <citation type="submission" date="2020-05" db="EMBL/GenBank/DDBJ databases">
        <title>MicrobeNet Type strains.</title>
        <authorList>
            <person name="Nicholson A.C."/>
        </authorList>
    </citation>
    <scope>NUCLEOTIDE SEQUENCE [LARGE SCALE GENOMIC DNA]</scope>
    <source>
        <strain evidence="4 5">JCM 14547</strain>
    </source>
</reference>
<feature type="coiled-coil region" evidence="2">
    <location>
        <begin position="77"/>
        <end position="104"/>
    </location>
</feature>
<dbReference type="PANTHER" id="PTHR37313:SF2">
    <property type="entry name" value="UPF0749 PROTEIN YLXX"/>
    <property type="match status" value="1"/>
</dbReference>
<dbReference type="AlphaFoldDB" id="A0A849BND5"/>
<dbReference type="Proteomes" id="UP000555552">
    <property type="component" value="Unassembled WGS sequence"/>
</dbReference>
<dbReference type="Pfam" id="PF05949">
    <property type="entry name" value="DUF881"/>
    <property type="match status" value="1"/>
</dbReference>
<evidence type="ECO:0000313" key="4">
    <source>
        <dbReference type="EMBL" id="NNH22557.1"/>
    </source>
</evidence>
<dbReference type="RefSeq" id="WP_171202402.1">
    <property type="nucleotide sequence ID" value="NZ_BAAANP010000023.1"/>
</dbReference>
<dbReference type="EMBL" id="JABEMA010000050">
    <property type="protein sequence ID" value="NNH22557.1"/>
    <property type="molecule type" value="Genomic_DNA"/>
</dbReference>
<accession>A0A849BND5</accession>
<dbReference type="InterPro" id="IPR010273">
    <property type="entry name" value="DUF881"/>
</dbReference>
<dbReference type="PANTHER" id="PTHR37313">
    <property type="entry name" value="UPF0749 PROTEIN RV1825"/>
    <property type="match status" value="1"/>
</dbReference>
<evidence type="ECO:0000313" key="5">
    <source>
        <dbReference type="Proteomes" id="UP000555552"/>
    </source>
</evidence>